<accession>X1VUT2</accession>
<gene>
    <name evidence="1" type="ORF">S12H4_47890</name>
</gene>
<dbReference type="AlphaFoldDB" id="X1VUT2"/>
<feature type="non-terminal residue" evidence="1">
    <location>
        <position position="38"/>
    </location>
</feature>
<protein>
    <submittedName>
        <fullName evidence="1">Uncharacterized protein</fullName>
    </submittedName>
</protein>
<name>X1VUT2_9ZZZZ</name>
<evidence type="ECO:0000313" key="1">
    <source>
        <dbReference type="EMBL" id="GAJ14055.1"/>
    </source>
</evidence>
<sequence length="38" mass="4127">MSGESKDNPGGHVTRVECALITGNLNKKLDKVKGEFRP</sequence>
<dbReference type="EMBL" id="BARW01029865">
    <property type="protein sequence ID" value="GAJ14055.1"/>
    <property type="molecule type" value="Genomic_DNA"/>
</dbReference>
<comment type="caution">
    <text evidence="1">The sequence shown here is derived from an EMBL/GenBank/DDBJ whole genome shotgun (WGS) entry which is preliminary data.</text>
</comment>
<proteinExistence type="predicted"/>
<reference evidence="1" key="1">
    <citation type="journal article" date="2014" name="Front. Microbiol.">
        <title>High frequency of phylogenetically diverse reductive dehalogenase-homologous genes in deep subseafloor sedimentary metagenomes.</title>
        <authorList>
            <person name="Kawai M."/>
            <person name="Futagami T."/>
            <person name="Toyoda A."/>
            <person name="Takaki Y."/>
            <person name="Nishi S."/>
            <person name="Hori S."/>
            <person name="Arai W."/>
            <person name="Tsubouchi T."/>
            <person name="Morono Y."/>
            <person name="Uchiyama I."/>
            <person name="Ito T."/>
            <person name="Fujiyama A."/>
            <person name="Inagaki F."/>
            <person name="Takami H."/>
        </authorList>
    </citation>
    <scope>NUCLEOTIDE SEQUENCE</scope>
    <source>
        <strain evidence="1">Expedition CK06-06</strain>
    </source>
</reference>
<organism evidence="1">
    <name type="scientific">marine sediment metagenome</name>
    <dbReference type="NCBI Taxonomy" id="412755"/>
    <lineage>
        <taxon>unclassified sequences</taxon>
        <taxon>metagenomes</taxon>
        <taxon>ecological metagenomes</taxon>
    </lineage>
</organism>